<keyword evidence="4" id="KW-1185">Reference proteome</keyword>
<dbReference type="RefSeq" id="WP_180093576.1">
    <property type="nucleotide sequence ID" value="NZ_JACCGK010000013.1"/>
</dbReference>
<gene>
    <name evidence="3" type="ORF">HZU72_15260</name>
</gene>
<dbReference type="GO" id="GO:0006310">
    <property type="term" value="P:DNA recombination"/>
    <property type="evidence" value="ECO:0007669"/>
    <property type="project" value="UniProtKB-KW"/>
</dbReference>
<evidence type="ECO:0000313" key="3">
    <source>
        <dbReference type="EMBL" id="NYT73774.1"/>
    </source>
</evidence>
<organism evidence="3 4">
    <name type="scientific">Vreelandella sedimenti</name>
    <dbReference type="NCBI Taxonomy" id="2729618"/>
    <lineage>
        <taxon>Bacteria</taxon>
        <taxon>Pseudomonadati</taxon>
        <taxon>Pseudomonadota</taxon>
        <taxon>Gammaproteobacteria</taxon>
        <taxon>Oceanospirillales</taxon>
        <taxon>Halomonadaceae</taxon>
        <taxon>Vreelandella</taxon>
    </lineage>
</organism>
<proteinExistence type="predicted"/>
<dbReference type="GO" id="GO:0003677">
    <property type="term" value="F:DNA binding"/>
    <property type="evidence" value="ECO:0007669"/>
    <property type="project" value="InterPro"/>
</dbReference>
<keyword evidence="1" id="KW-0233">DNA recombination</keyword>
<dbReference type="SUPFAM" id="SSF56349">
    <property type="entry name" value="DNA breaking-rejoining enzymes"/>
    <property type="match status" value="1"/>
</dbReference>
<dbReference type="PROSITE" id="PS51898">
    <property type="entry name" value="TYR_RECOMBINASE"/>
    <property type="match status" value="1"/>
</dbReference>
<reference evidence="3 4" key="1">
    <citation type="submission" date="2020-07" db="EMBL/GenBank/DDBJ databases">
        <title>Halomonas sp. QX-2 draft genome sequence.</title>
        <authorList>
            <person name="Qiu X."/>
        </authorList>
    </citation>
    <scope>NUCLEOTIDE SEQUENCE [LARGE SCALE GENOMIC DNA]</scope>
    <source>
        <strain evidence="3 4">QX-2</strain>
    </source>
</reference>
<protein>
    <submittedName>
        <fullName evidence="3">Tyrosine-type recombinase/integrase</fullName>
    </submittedName>
</protein>
<sequence length="618" mass="68845">MNEAEFRAEQFKALHAAHAGTIDPNAIITGMRLEDGSYHVLSRFGDDVWTLPDSLFPAGKRDHFKKLNFLNVPVPFREILRACTAHYILSGIEGRSRPKGGTICLFFMNTTSFLTWLHDQRIASLSDVSPLIGHQYVEFCKGLKGRKGRPLSGATLSSRFGAVETLHILSQKSGDSMRHPWPESSASHLSGVTGQASSRLQEARTEIIPDDILGPLFQSAVEWLDKADEIINLRTQVEGWKSEGKSWVFIGPSLKKIGWTLGGMRTAEQHLQTACMCIILITSGIRVSELCSLENECAVKTLDEQGDPFHWMRGTSYKTGAGTCEWLVAEITHRALAVAERLVHPLQARLEQSIFDLQTDNPEHPDIVRVRWHSHRLFLAVSTNKGNRIRTHSSHSITKRLNMFAAQCGLDWRFASHQFRRTFAVYAAHSAFGDLRYLRDHFKHWSLDMTTLYAMSRLQDAELYDSVGLAALSIKTDLLEHWLEPDAILTGGAADPIRAFRTKNEALVTKGDRAEMAKTISPLVHLRATGVAWCTADTGGCNGGQAVEKTRCADCGNAVIDDSRKSVWQDIYIQQIEMRDLIDIGPGGTERVERDIKRCESVLKGLGATEEDLADVAT</sequence>
<evidence type="ECO:0000259" key="2">
    <source>
        <dbReference type="PROSITE" id="PS51898"/>
    </source>
</evidence>
<dbReference type="EMBL" id="JACCGK010000013">
    <property type="protein sequence ID" value="NYT73774.1"/>
    <property type="molecule type" value="Genomic_DNA"/>
</dbReference>
<name>A0A7Z0N9S6_9GAMM</name>
<accession>A0A7Z0N9S6</accession>
<dbReference type="GO" id="GO:0015074">
    <property type="term" value="P:DNA integration"/>
    <property type="evidence" value="ECO:0007669"/>
    <property type="project" value="InterPro"/>
</dbReference>
<evidence type="ECO:0000256" key="1">
    <source>
        <dbReference type="ARBA" id="ARBA00023172"/>
    </source>
</evidence>
<feature type="domain" description="Tyr recombinase" evidence="2">
    <location>
        <begin position="245"/>
        <end position="465"/>
    </location>
</feature>
<dbReference type="Gene3D" id="1.10.443.10">
    <property type="entry name" value="Intergrase catalytic core"/>
    <property type="match status" value="1"/>
</dbReference>
<dbReference type="InterPro" id="IPR013762">
    <property type="entry name" value="Integrase-like_cat_sf"/>
</dbReference>
<comment type="caution">
    <text evidence="3">The sequence shown here is derived from an EMBL/GenBank/DDBJ whole genome shotgun (WGS) entry which is preliminary data.</text>
</comment>
<dbReference type="InterPro" id="IPR002104">
    <property type="entry name" value="Integrase_catalytic"/>
</dbReference>
<evidence type="ECO:0000313" key="4">
    <source>
        <dbReference type="Proteomes" id="UP000520876"/>
    </source>
</evidence>
<dbReference type="AlphaFoldDB" id="A0A7Z0N9S6"/>
<dbReference type="Proteomes" id="UP000520876">
    <property type="component" value="Unassembled WGS sequence"/>
</dbReference>
<dbReference type="InterPro" id="IPR011010">
    <property type="entry name" value="DNA_brk_join_enz"/>
</dbReference>